<accession>A0A8H9L6S9</accession>
<feature type="transmembrane region" description="Helical" evidence="1">
    <location>
        <begin position="249"/>
        <end position="272"/>
    </location>
</feature>
<reference evidence="3" key="1">
    <citation type="journal article" date="2019" name="Int. J. Syst. Evol. Microbiol.">
        <title>The Global Catalogue of Microorganisms (GCM) 10K type strain sequencing project: providing services to taxonomists for standard genome sequencing and annotation.</title>
        <authorList>
            <consortium name="The Broad Institute Genomics Platform"/>
            <consortium name="The Broad Institute Genome Sequencing Center for Infectious Disease"/>
            <person name="Wu L."/>
            <person name="Ma J."/>
        </authorList>
    </citation>
    <scope>NUCLEOTIDE SEQUENCE [LARGE SCALE GENOMIC DNA]</scope>
    <source>
        <strain evidence="3">JCM 31047</strain>
    </source>
</reference>
<name>A0A8H9L6S9_9DEIO</name>
<dbReference type="Proteomes" id="UP000600547">
    <property type="component" value="Unassembled WGS sequence"/>
</dbReference>
<proteinExistence type="predicted"/>
<feature type="transmembrane region" description="Helical" evidence="1">
    <location>
        <begin position="353"/>
        <end position="374"/>
    </location>
</feature>
<sequence length="940" mass="99263">MNASPPGRVQPRLLLLALLLTGAYHGVLALTRAGLNADQASSLLFLASAYARAPLDPFDPRWYGGVPLTGHAPLVPQLMALLSGPLGLEGAYAAAQFLAALSVLFGMYRFTRLLGGDARGAGVAGLLTVLGTALTLSLSVFGELGAVLGAGLALNGAPALLAWVRRGRRRDLPGWLLPLLAAAAAHSAAPLLLLLSLALTPPLPRAARRRALLAALGVPLAVGALALPDRLWTGEVTRVTAPALRAGRSVWLTWALPLWSLAWAAPSLLRAARHFGARSRGTPAARWLAAPASVRAALLALPLLLGALLSLVAPVPWQTPPETLTVLGALLLTPFAAQTALRAWDAGWARGRASLALLASATLVILSGVSLNALPRTRALAGPALNLTPLLNFIEKDEHWRYRFLTVGFGRQLGTFSAQTRAATPSGLWHVPPDLPQPFAPPGAAAQLPERLPLPGQGDLQALLTHPERVFLKFVYARSDVLDPLLYLHGWHSIGTLENGVNVWEREDIPPVPARLDRPALPVPLGALWGTLPLLALLGALLAVALPPPPRAGEPALAPEALPPETLPPDVLPPEALRPQDVTRVPLGLAGAALALLLVQPLRPAWTAQRFVAAQSAQVSARGGLRGPYARLNDVRVRVQFAPQPAVTLREDWWTPLGPRRTTRTLPLRLGLRGWQVVAPPPAPAPAAQPTLSPQADVTFYRAPRRITTNVTAPADVLDRPALRVLPGRLTRDAQGTLWYLGEVLCADARPADLTVTVILRLNGERVAEENLGLFGQHLLRSGERSPLRVPLRLSPALDRAARRGALSAEVNARAVVSGRHLERPLVSRSRVRGGQVQVVARNASGRAVATPLALLTLYDARGVSWVHAAVGPELLPGASWTFTLPATPPPGARDTLAVPAPAPTDVGAAPARAAAPGAFPRPGGTYRVTFVTLPAPERP</sequence>
<dbReference type="EMBL" id="BMQG01000003">
    <property type="protein sequence ID" value="GGM37865.1"/>
    <property type="molecule type" value="Genomic_DNA"/>
</dbReference>
<feature type="transmembrane region" description="Helical" evidence="1">
    <location>
        <begin position="120"/>
        <end position="138"/>
    </location>
</feature>
<evidence type="ECO:0000256" key="1">
    <source>
        <dbReference type="SAM" id="Phobius"/>
    </source>
</evidence>
<comment type="caution">
    <text evidence="2">The sequence shown here is derived from an EMBL/GenBank/DDBJ whole genome shotgun (WGS) entry which is preliminary data.</text>
</comment>
<evidence type="ECO:0008006" key="4">
    <source>
        <dbReference type="Google" id="ProtNLM"/>
    </source>
</evidence>
<feature type="transmembrane region" description="Helical" evidence="1">
    <location>
        <begin position="324"/>
        <end position="341"/>
    </location>
</feature>
<keyword evidence="1" id="KW-1133">Transmembrane helix</keyword>
<keyword evidence="1" id="KW-0812">Transmembrane</keyword>
<evidence type="ECO:0000313" key="3">
    <source>
        <dbReference type="Proteomes" id="UP000600547"/>
    </source>
</evidence>
<feature type="transmembrane region" description="Helical" evidence="1">
    <location>
        <begin position="211"/>
        <end position="228"/>
    </location>
</feature>
<protein>
    <recommendedName>
        <fullName evidence="4">Membrane protein 6-pyruvoyl-tetrahydropterin synthase-related domain-containing protein</fullName>
    </recommendedName>
</protein>
<dbReference type="RefSeq" id="WP_110833241.1">
    <property type="nucleotide sequence ID" value="NZ_BMQG01000003.1"/>
</dbReference>
<gene>
    <name evidence="2" type="ORF">GCM10008956_12780</name>
</gene>
<keyword evidence="3" id="KW-1185">Reference proteome</keyword>
<feature type="transmembrane region" description="Helical" evidence="1">
    <location>
        <begin position="292"/>
        <end position="312"/>
    </location>
</feature>
<dbReference type="AlphaFoldDB" id="A0A8H9L6S9"/>
<evidence type="ECO:0000313" key="2">
    <source>
        <dbReference type="EMBL" id="GGM37865.1"/>
    </source>
</evidence>
<feature type="transmembrane region" description="Helical" evidence="1">
    <location>
        <begin position="176"/>
        <end position="199"/>
    </location>
</feature>
<organism evidence="2 3">
    <name type="scientific">Deinococcus arenae</name>
    <dbReference type="NCBI Taxonomy" id="1452751"/>
    <lineage>
        <taxon>Bacteria</taxon>
        <taxon>Thermotogati</taxon>
        <taxon>Deinococcota</taxon>
        <taxon>Deinococci</taxon>
        <taxon>Deinococcales</taxon>
        <taxon>Deinococcaceae</taxon>
        <taxon>Deinococcus</taxon>
    </lineage>
</organism>
<keyword evidence="1" id="KW-0472">Membrane</keyword>
<feature type="transmembrane region" description="Helical" evidence="1">
    <location>
        <begin position="90"/>
        <end position="108"/>
    </location>
</feature>